<dbReference type="PANTHER" id="PTHR12135:SF0">
    <property type="entry name" value="DNA REPAIR PROTEIN COMPLEMENTING XP-C CELLS"/>
    <property type="match status" value="1"/>
</dbReference>
<feature type="region of interest" description="Disordered" evidence="7">
    <location>
        <begin position="824"/>
        <end position="1068"/>
    </location>
</feature>
<keyword evidence="6" id="KW-0539">Nucleus</keyword>
<evidence type="ECO:0000259" key="9">
    <source>
        <dbReference type="SMART" id="SM01031"/>
    </source>
</evidence>
<feature type="region of interest" description="Disordered" evidence="7">
    <location>
        <begin position="329"/>
        <end position="373"/>
    </location>
</feature>
<evidence type="ECO:0000256" key="3">
    <source>
        <dbReference type="ARBA" id="ARBA00022763"/>
    </source>
</evidence>
<dbReference type="PANTHER" id="PTHR12135">
    <property type="entry name" value="DNA REPAIR PROTEIN XP-C / RAD4"/>
    <property type="match status" value="1"/>
</dbReference>
<evidence type="ECO:0000313" key="12">
    <source>
        <dbReference type="Proteomes" id="UP001341245"/>
    </source>
</evidence>
<evidence type="ECO:0000259" key="8">
    <source>
        <dbReference type="SMART" id="SM01030"/>
    </source>
</evidence>
<protein>
    <recommendedName>
        <fullName evidence="13">Rad4-domain-containing protein</fullName>
    </recommendedName>
</protein>
<feature type="compositionally biased region" description="Acidic residues" evidence="7">
    <location>
        <begin position="111"/>
        <end position="121"/>
    </location>
</feature>
<feature type="domain" description="Rad4 beta-hairpin" evidence="10">
    <location>
        <begin position="648"/>
        <end position="722"/>
    </location>
</feature>
<feature type="domain" description="Rad4 beta-hairpin" evidence="9">
    <location>
        <begin position="581"/>
        <end position="641"/>
    </location>
</feature>
<keyword evidence="3" id="KW-0227">DNA damage</keyword>
<dbReference type="InterPro" id="IPR018328">
    <property type="entry name" value="Rad4_beta-hairpin_dom3"/>
</dbReference>
<feature type="compositionally biased region" description="Acidic residues" evidence="7">
    <location>
        <begin position="838"/>
        <end position="850"/>
    </location>
</feature>
<dbReference type="SMART" id="SM01030">
    <property type="entry name" value="BHD_1"/>
    <property type="match status" value="1"/>
</dbReference>
<dbReference type="Pfam" id="PF10403">
    <property type="entry name" value="BHD_1"/>
    <property type="match status" value="1"/>
</dbReference>
<dbReference type="SUPFAM" id="SSF54001">
    <property type="entry name" value="Cysteine proteinases"/>
    <property type="match status" value="1"/>
</dbReference>
<feature type="compositionally biased region" description="Basic and acidic residues" evidence="7">
    <location>
        <begin position="992"/>
        <end position="1002"/>
    </location>
</feature>
<feature type="compositionally biased region" description="Basic and acidic residues" evidence="7">
    <location>
        <begin position="873"/>
        <end position="883"/>
    </location>
</feature>
<keyword evidence="5" id="KW-0234">DNA repair</keyword>
<evidence type="ECO:0000259" key="10">
    <source>
        <dbReference type="SMART" id="SM01032"/>
    </source>
</evidence>
<evidence type="ECO:0000256" key="5">
    <source>
        <dbReference type="ARBA" id="ARBA00023204"/>
    </source>
</evidence>
<dbReference type="Gene3D" id="3.30.60.290">
    <property type="entry name" value="Rad4, beta-hairpin domain BHD2"/>
    <property type="match status" value="1"/>
</dbReference>
<dbReference type="SMART" id="SM01032">
    <property type="entry name" value="BHD_3"/>
    <property type="match status" value="1"/>
</dbReference>
<dbReference type="NCBIfam" id="TIGR00605">
    <property type="entry name" value="rad4"/>
    <property type="match status" value="1"/>
</dbReference>
<feature type="compositionally biased region" description="Polar residues" evidence="7">
    <location>
        <begin position="1"/>
        <end position="13"/>
    </location>
</feature>
<dbReference type="InterPro" id="IPR004583">
    <property type="entry name" value="DNA_repair_Rad4"/>
</dbReference>
<comment type="caution">
    <text evidence="11">The sequence shown here is derived from an EMBL/GenBank/DDBJ whole genome shotgun (WGS) entry which is preliminary data.</text>
</comment>
<dbReference type="Pfam" id="PF03835">
    <property type="entry name" value="Rad4"/>
    <property type="match status" value="1"/>
</dbReference>
<feature type="domain" description="Rad4 beta-hairpin" evidence="8">
    <location>
        <begin position="524"/>
        <end position="579"/>
    </location>
</feature>
<keyword evidence="4" id="KW-0238">DNA-binding</keyword>
<gene>
    <name evidence="11" type="ORF">QM012_003509</name>
</gene>
<comment type="subcellular location">
    <subcellularLocation>
        <location evidence="1">Nucleus</location>
    </subcellularLocation>
</comment>
<evidence type="ECO:0000256" key="1">
    <source>
        <dbReference type="ARBA" id="ARBA00004123"/>
    </source>
</evidence>
<evidence type="ECO:0000313" key="11">
    <source>
        <dbReference type="EMBL" id="KAK6000784.1"/>
    </source>
</evidence>
<feature type="compositionally biased region" description="Low complexity" evidence="7">
    <location>
        <begin position="351"/>
        <end position="367"/>
    </location>
</feature>
<keyword evidence="12" id="KW-1185">Reference proteome</keyword>
<dbReference type="InterPro" id="IPR018327">
    <property type="entry name" value="BHD_2"/>
</dbReference>
<organism evidence="11 12">
    <name type="scientific">Aureobasidium pullulans</name>
    <name type="common">Black yeast</name>
    <name type="synonym">Pullularia pullulans</name>
    <dbReference type="NCBI Taxonomy" id="5580"/>
    <lineage>
        <taxon>Eukaryota</taxon>
        <taxon>Fungi</taxon>
        <taxon>Dikarya</taxon>
        <taxon>Ascomycota</taxon>
        <taxon>Pezizomycotina</taxon>
        <taxon>Dothideomycetes</taxon>
        <taxon>Dothideomycetidae</taxon>
        <taxon>Dothideales</taxon>
        <taxon>Saccotheciaceae</taxon>
        <taxon>Aureobasidium</taxon>
    </lineage>
</organism>
<evidence type="ECO:0000256" key="2">
    <source>
        <dbReference type="ARBA" id="ARBA00009525"/>
    </source>
</evidence>
<dbReference type="Pfam" id="PF10405">
    <property type="entry name" value="BHD_3"/>
    <property type="match status" value="1"/>
</dbReference>
<name>A0ABR0T8M6_AURPU</name>
<dbReference type="Pfam" id="PF10404">
    <property type="entry name" value="BHD_2"/>
    <property type="match status" value="1"/>
</dbReference>
<dbReference type="SMART" id="SM01031">
    <property type="entry name" value="BHD_2"/>
    <property type="match status" value="1"/>
</dbReference>
<feature type="compositionally biased region" description="Low complexity" evidence="7">
    <location>
        <begin position="67"/>
        <end position="84"/>
    </location>
</feature>
<dbReference type="Proteomes" id="UP001341245">
    <property type="component" value="Unassembled WGS sequence"/>
</dbReference>
<reference evidence="11 12" key="1">
    <citation type="submission" date="2023-11" db="EMBL/GenBank/DDBJ databases">
        <title>Draft genome sequence and annotation of the polyextremotolerant black yeast-like fungus Aureobasidium pullulans NRRL 62042.</title>
        <authorList>
            <person name="Dielentheis-Frenken M.R.E."/>
            <person name="Wibberg D."/>
            <person name="Blank L.M."/>
            <person name="Tiso T."/>
        </authorList>
    </citation>
    <scope>NUCLEOTIDE SEQUENCE [LARGE SCALE GENOMIC DNA]</scope>
    <source>
        <strain evidence="11 12">NRRL 62042</strain>
    </source>
</reference>
<evidence type="ECO:0000256" key="7">
    <source>
        <dbReference type="SAM" id="MobiDB-lite"/>
    </source>
</evidence>
<dbReference type="InterPro" id="IPR038765">
    <property type="entry name" value="Papain-like_cys_pep_sf"/>
</dbReference>
<evidence type="ECO:0000256" key="6">
    <source>
        <dbReference type="ARBA" id="ARBA00023242"/>
    </source>
</evidence>
<dbReference type="Gene3D" id="3.30.70.2460">
    <property type="entry name" value="Rad4, beta-hairpin domain BHD3"/>
    <property type="match status" value="1"/>
</dbReference>
<dbReference type="InterPro" id="IPR018326">
    <property type="entry name" value="Rad4_beta-hairpin_dom1"/>
</dbReference>
<dbReference type="InterPro" id="IPR018026">
    <property type="entry name" value="DNA_repair_Rad4-like"/>
</dbReference>
<evidence type="ECO:0000256" key="4">
    <source>
        <dbReference type="ARBA" id="ARBA00023125"/>
    </source>
</evidence>
<dbReference type="EMBL" id="JASGXD010000016">
    <property type="protein sequence ID" value="KAK6000784.1"/>
    <property type="molecule type" value="Genomic_DNA"/>
</dbReference>
<feature type="compositionally biased region" description="Basic and acidic residues" evidence="7">
    <location>
        <begin position="90"/>
        <end position="102"/>
    </location>
</feature>
<proteinExistence type="inferred from homology"/>
<comment type="similarity">
    <text evidence="2">Belongs to the XPC family.</text>
</comment>
<dbReference type="Gene3D" id="3.90.260.10">
    <property type="entry name" value="Transglutaminase-like"/>
    <property type="match status" value="1"/>
</dbReference>
<dbReference type="InterPro" id="IPR036985">
    <property type="entry name" value="Transglutaminase-like_sf"/>
</dbReference>
<dbReference type="InterPro" id="IPR042488">
    <property type="entry name" value="Rad4_BHD3_sf"/>
</dbReference>
<feature type="region of interest" description="Disordered" evidence="7">
    <location>
        <begin position="1"/>
        <end position="121"/>
    </location>
</feature>
<evidence type="ECO:0008006" key="13">
    <source>
        <dbReference type="Google" id="ProtNLM"/>
    </source>
</evidence>
<dbReference type="Gene3D" id="2.20.20.110">
    <property type="entry name" value="Rad4, beta-hairpin domain BHD1"/>
    <property type="match status" value="1"/>
</dbReference>
<dbReference type="InterPro" id="IPR018325">
    <property type="entry name" value="Rad4/PNGase_transGLS-fold"/>
</dbReference>
<sequence length="1068" mass="118948">MAPSTAQSKAQTRAQDKIAAVHSAARRSKRSAPVPIDDRDVYRSLISEASVPEVTERPLKRPRIARPRQTQPTTTNPSTTSHQQLGDEDQVSHDHNLEEEASSRPQQTVIDSEESEDDDMDWEQVGLDHVEPKQSTSRKEDEFGDISLEISTKQAQKKAIAKRKPATTAEKILRLEAHEAHLLFLLFHVHVRNAWCNLPEVKNKLKAILMPEIVSLLHPDQSLIQFGRSEQFLTGLQKAVFVWRHKFNVTASGLRRPNWAEGSDGIKEQIRVIQEEMPPIEKRDFIRAATTLSGSQDVGAQLFCALLRCVGVDARLVCSLQPLPFGTSASKTATPLKGKPTVYAGSDKDNTSGGETSGGSASEGSNSSRRRIIAPGRIRRLGNAALNAGSSTPGPKLPVKKKKRPVRALDYPVYWVEAFNEAYQKWVAVDAVVTGTVAKPGKLEPPASYEANAMTYVVAFEDNGIARDVTRRYTKAYNAKTRKLRVEATERGEEWWRKALKVFRRPTYLDRDQLEDAEFAKKDASEGLPNNVQDFKDHPYYALERHLKRHEVIWPKRASGKVAVGKGALEPVYRRSDVHIVRSADKWYRFGREIKPNEHPLKHVPARVPKTRAQDVDDADMDESPATALYAFNQTSLYVPPPVVNGRIPKNAFGNLDIYVPSMVPPGGYHIRHALAKNAARLLGIDYADAVTGFQFKGRHGTAITSGVVVAKEYREAMEAVIEGFQYEQENEQARLYSLECLKLWRRFLAGLRIKERLSEYTTSGPKAFKTDVVKAKMDEAEEVEDESMEAGGFFPDAGEITVPTAHQFNGASGSDHEYDIAEQAPRLRRQRKTMVESDPESEDQSEEDYIPSPRKPSVRRRRMLIESPPASEIEHYDPRNQEGDGFIPDNPGESESLDGGFLPDADANELGGRFVPEGKDGTLPNAVDTAPTDGTGGGFVPEDDGAFEVGGGFVPEHDEEFNEGGFLPDTDCSGAVRNDQPQSNDLQMDAEEQKRISVLDKQEEDTFDPDEAEDTFDPDEMDVGTTTLPREDSTGAHQQKEEEDDHGSLLSHDPEDDDAEPDWLYSD</sequence>
<feature type="compositionally biased region" description="Acidic residues" evidence="7">
    <location>
        <begin position="1003"/>
        <end position="1023"/>
    </location>
</feature>
<feature type="compositionally biased region" description="Basic and acidic residues" evidence="7">
    <location>
        <begin position="1030"/>
        <end position="1041"/>
    </location>
</feature>
<accession>A0ABR0T8M6</accession>